<dbReference type="GO" id="GO:0006952">
    <property type="term" value="P:defense response"/>
    <property type="evidence" value="ECO:0007669"/>
    <property type="project" value="TreeGrafter"/>
</dbReference>
<dbReference type="GO" id="GO:0016175">
    <property type="term" value="F:superoxide-generating NAD(P)H oxidase activity"/>
    <property type="evidence" value="ECO:0007669"/>
    <property type="project" value="TreeGrafter"/>
</dbReference>
<dbReference type="SFLD" id="SFLDS00052">
    <property type="entry name" value="Ferric_Reductase_Domain"/>
    <property type="match status" value="1"/>
</dbReference>
<accession>A0AAE0WBS4</accession>
<dbReference type="Pfam" id="PF08022">
    <property type="entry name" value="FAD_binding_8"/>
    <property type="match status" value="1"/>
</dbReference>
<evidence type="ECO:0000256" key="10">
    <source>
        <dbReference type="ARBA" id="ARBA00023180"/>
    </source>
</evidence>
<keyword evidence="4 12" id="KW-0812">Transmembrane</keyword>
<dbReference type="InterPro" id="IPR050369">
    <property type="entry name" value="RBOH/FRE"/>
</dbReference>
<comment type="catalytic activity">
    <reaction evidence="11">
        <text>NADPH + 2 O2 = 2 superoxide + NADP(+) + H(+)</text>
        <dbReference type="Rhea" id="RHEA:63180"/>
        <dbReference type="ChEBI" id="CHEBI:15378"/>
        <dbReference type="ChEBI" id="CHEBI:15379"/>
        <dbReference type="ChEBI" id="CHEBI:18421"/>
        <dbReference type="ChEBI" id="CHEBI:57783"/>
        <dbReference type="ChEBI" id="CHEBI:58349"/>
    </reaction>
</comment>
<dbReference type="InterPro" id="IPR013112">
    <property type="entry name" value="FAD-bd_8"/>
</dbReference>
<comment type="caution">
    <text evidence="14">The sequence shown here is derived from an EMBL/GenBank/DDBJ whole genome shotgun (WGS) entry which is preliminary data.</text>
</comment>
<dbReference type="AlphaFoldDB" id="A0AAE0WBS4"/>
<dbReference type="InterPro" id="IPR017927">
    <property type="entry name" value="FAD-bd_FR_type"/>
</dbReference>
<evidence type="ECO:0000256" key="7">
    <source>
        <dbReference type="ARBA" id="ARBA00023002"/>
    </source>
</evidence>
<evidence type="ECO:0000259" key="13">
    <source>
        <dbReference type="PROSITE" id="PS51384"/>
    </source>
</evidence>
<evidence type="ECO:0000256" key="5">
    <source>
        <dbReference type="ARBA" id="ARBA00022723"/>
    </source>
</evidence>
<dbReference type="PRINTS" id="PR00466">
    <property type="entry name" value="GP91PHOX"/>
</dbReference>
<gene>
    <name evidence="14" type="ORF">CHS0354_035417</name>
</gene>
<dbReference type="Gene3D" id="3.40.50.80">
    <property type="entry name" value="Nucleotide-binding domain of ferredoxin-NADP reductase (FNR) module"/>
    <property type="match status" value="1"/>
</dbReference>
<reference evidence="14" key="2">
    <citation type="journal article" date="2021" name="Genome Biol. Evol.">
        <title>Developing a high-quality reference genome for a parasitic bivalve with doubly uniparental inheritance (Bivalvia: Unionida).</title>
        <authorList>
            <person name="Smith C.H."/>
        </authorList>
    </citation>
    <scope>NUCLEOTIDE SEQUENCE</scope>
    <source>
        <strain evidence="14">CHS0354</strain>
        <tissue evidence="14">Mantle</tissue>
    </source>
</reference>
<evidence type="ECO:0000256" key="3">
    <source>
        <dbReference type="ARBA" id="ARBA00022617"/>
    </source>
</evidence>
<dbReference type="SUPFAM" id="SSF52343">
    <property type="entry name" value="Ferredoxin reductase-like, C-terminal NADP-linked domain"/>
    <property type="match status" value="1"/>
</dbReference>
<evidence type="ECO:0000256" key="8">
    <source>
        <dbReference type="ARBA" id="ARBA00023004"/>
    </source>
</evidence>
<feature type="transmembrane region" description="Helical" evidence="12">
    <location>
        <begin position="102"/>
        <end position="120"/>
    </location>
</feature>
<organism evidence="14 15">
    <name type="scientific">Potamilus streckersoni</name>
    <dbReference type="NCBI Taxonomy" id="2493646"/>
    <lineage>
        <taxon>Eukaryota</taxon>
        <taxon>Metazoa</taxon>
        <taxon>Spiralia</taxon>
        <taxon>Lophotrochozoa</taxon>
        <taxon>Mollusca</taxon>
        <taxon>Bivalvia</taxon>
        <taxon>Autobranchia</taxon>
        <taxon>Heteroconchia</taxon>
        <taxon>Palaeoheterodonta</taxon>
        <taxon>Unionida</taxon>
        <taxon>Unionoidea</taxon>
        <taxon>Unionidae</taxon>
        <taxon>Ambleminae</taxon>
        <taxon>Lampsilini</taxon>
        <taxon>Potamilus</taxon>
    </lineage>
</organism>
<sequence length="564" mass="64756">MGRLLNDIPRWIVIAVWIAGNIGMFVYTYFRYMGDEFYYLRLILGEGLPVARAGASCLNLNCMLILLPVCRNLTSFSRGSLKRCCNKTVLRQLDKQLTFHRYIAYMICLHTAIHLGAHVFNAERFLDSYSQPGILSALSLLPTTPDGTFINFIRTAATDPIREMCKTTAGVTGIIITLVLILMMSSSTETIRRSYFEVFWFTHHLFVVFFIGASIHGLGEIVRYQTNIDVHNPHVCKDKYTEWGKKADDGKVECPLPQFAGSPPQFWKWCIGPVVFYLMERGVRFYRSMQQVVILKVVKHPSNVFELQMRKKGFTMGPGQYIFIKCPTVSHFEWHPFTLTSAPDDDYFSVHIRQVGNWTNAVAKAVHVDSEEVEKNLKLPRISVDGPFGTATEDIFNYEVDVFIAAGIGVTPFASVLRHIWFKETKDASMELKKVYFYWICPDLNSFEWLHNLLREYDTKMAESGKTNFLSYFIYLTQGWDKNLAKNIVLHENEEFDPITGLQQKTHYGRPNWNKIFPAIAEAHPEKEIGVFFCGPKGLSKTLHKACNQHSKSGTKFYYNKESF</sequence>
<keyword evidence="5" id="KW-0479">Metal-binding</keyword>
<dbReference type="InterPro" id="IPR039261">
    <property type="entry name" value="FNR_nucleotide-bd"/>
</dbReference>
<dbReference type="FunFam" id="2.40.30.10:FF:000030">
    <property type="entry name" value="cytochrome b-245 heavy chain"/>
    <property type="match status" value="1"/>
</dbReference>
<dbReference type="FunFam" id="3.40.50.80:FF:000004">
    <property type="entry name" value="NADPH oxidase isoform 2"/>
    <property type="match status" value="1"/>
</dbReference>
<feature type="domain" description="FAD-binding FR-type" evidence="13">
    <location>
        <begin position="287"/>
        <end position="394"/>
    </location>
</feature>
<evidence type="ECO:0000313" key="15">
    <source>
        <dbReference type="Proteomes" id="UP001195483"/>
    </source>
</evidence>
<keyword evidence="10" id="KW-0325">Glycoprotein</keyword>
<keyword evidence="9 12" id="KW-0472">Membrane</keyword>
<feature type="transmembrane region" description="Helical" evidence="12">
    <location>
        <begin position="50"/>
        <end position="70"/>
    </location>
</feature>
<dbReference type="CDD" id="cd06186">
    <property type="entry name" value="NOX_Duox_like_FAD_NADP"/>
    <property type="match status" value="1"/>
</dbReference>
<keyword evidence="2" id="KW-1003">Cell membrane</keyword>
<dbReference type="InterPro" id="IPR013121">
    <property type="entry name" value="Fe_red_NAD-bd_6"/>
</dbReference>
<proteinExistence type="predicted"/>
<dbReference type="GO" id="GO:0046872">
    <property type="term" value="F:metal ion binding"/>
    <property type="evidence" value="ECO:0007669"/>
    <property type="project" value="UniProtKB-KW"/>
</dbReference>
<keyword evidence="8" id="KW-0408">Iron</keyword>
<dbReference type="GO" id="GO:0043020">
    <property type="term" value="C:NADPH oxidase complex"/>
    <property type="evidence" value="ECO:0007669"/>
    <property type="project" value="TreeGrafter"/>
</dbReference>
<dbReference type="PANTHER" id="PTHR11972">
    <property type="entry name" value="NADPH OXIDASE"/>
    <property type="match status" value="1"/>
</dbReference>
<dbReference type="PANTHER" id="PTHR11972:SF191">
    <property type="entry name" value="FAD-BINDING FR-TYPE DOMAIN-CONTAINING PROTEIN"/>
    <property type="match status" value="1"/>
</dbReference>
<dbReference type="Pfam" id="PF01794">
    <property type="entry name" value="Ferric_reduct"/>
    <property type="match status" value="1"/>
</dbReference>
<comment type="subcellular location">
    <subcellularLocation>
        <location evidence="1">Cell membrane</location>
        <topology evidence="1">Multi-pass membrane protein</topology>
    </subcellularLocation>
</comment>
<dbReference type="SUPFAM" id="SSF63380">
    <property type="entry name" value="Riboflavin synthase domain-like"/>
    <property type="match status" value="1"/>
</dbReference>
<keyword evidence="7" id="KW-0560">Oxidoreductase</keyword>
<feature type="transmembrane region" description="Helical" evidence="12">
    <location>
        <begin position="198"/>
        <end position="219"/>
    </location>
</feature>
<keyword evidence="3" id="KW-0349">Heme</keyword>
<evidence type="ECO:0000256" key="6">
    <source>
        <dbReference type="ARBA" id="ARBA00022989"/>
    </source>
</evidence>
<dbReference type="InterPro" id="IPR013130">
    <property type="entry name" value="Fe3_Rdtase_TM_dom"/>
</dbReference>
<dbReference type="InterPro" id="IPR017938">
    <property type="entry name" value="Riboflavin_synthase-like_b-brl"/>
</dbReference>
<feature type="transmembrane region" description="Helical" evidence="12">
    <location>
        <begin position="12"/>
        <end position="30"/>
    </location>
</feature>
<dbReference type="InterPro" id="IPR000778">
    <property type="entry name" value="Cyt_b245_heavy_chain"/>
</dbReference>
<dbReference type="SFLD" id="SFLDG01168">
    <property type="entry name" value="Ferric_reductase_subgroup_(FRE"/>
    <property type="match status" value="1"/>
</dbReference>
<evidence type="ECO:0000256" key="11">
    <source>
        <dbReference type="ARBA" id="ARBA00049908"/>
    </source>
</evidence>
<evidence type="ECO:0000256" key="12">
    <source>
        <dbReference type="SAM" id="Phobius"/>
    </source>
</evidence>
<dbReference type="Proteomes" id="UP001195483">
    <property type="component" value="Unassembled WGS sequence"/>
</dbReference>
<reference evidence="14" key="3">
    <citation type="submission" date="2023-05" db="EMBL/GenBank/DDBJ databases">
        <authorList>
            <person name="Smith C.H."/>
        </authorList>
    </citation>
    <scope>NUCLEOTIDE SEQUENCE</scope>
    <source>
        <strain evidence="14">CHS0354</strain>
        <tissue evidence="14">Mantle</tissue>
    </source>
</reference>
<evidence type="ECO:0000256" key="2">
    <source>
        <dbReference type="ARBA" id="ARBA00022475"/>
    </source>
</evidence>
<keyword evidence="15" id="KW-1185">Reference proteome</keyword>
<name>A0AAE0WBS4_9BIVA</name>
<evidence type="ECO:0000256" key="4">
    <source>
        <dbReference type="ARBA" id="ARBA00022692"/>
    </source>
</evidence>
<feature type="transmembrane region" description="Helical" evidence="12">
    <location>
        <begin position="168"/>
        <end position="186"/>
    </location>
</feature>
<reference evidence="14" key="1">
    <citation type="journal article" date="2021" name="Genome Biol. Evol.">
        <title>A High-Quality Reference Genome for a Parasitic Bivalve with Doubly Uniparental Inheritance (Bivalvia: Unionida).</title>
        <authorList>
            <person name="Smith C.H."/>
        </authorList>
    </citation>
    <scope>NUCLEOTIDE SEQUENCE</scope>
    <source>
        <strain evidence="14">CHS0354</strain>
    </source>
</reference>
<evidence type="ECO:0000256" key="9">
    <source>
        <dbReference type="ARBA" id="ARBA00023136"/>
    </source>
</evidence>
<dbReference type="EMBL" id="JAEAOA010002070">
    <property type="protein sequence ID" value="KAK3608414.1"/>
    <property type="molecule type" value="Genomic_DNA"/>
</dbReference>
<dbReference type="PROSITE" id="PS51384">
    <property type="entry name" value="FAD_FR"/>
    <property type="match status" value="1"/>
</dbReference>
<dbReference type="Gene3D" id="2.40.30.10">
    <property type="entry name" value="Translation factors"/>
    <property type="match status" value="1"/>
</dbReference>
<dbReference type="GO" id="GO:0042554">
    <property type="term" value="P:superoxide anion generation"/>
    <property type="evidence" value="ECO:0007669"/>
    <property type="project" value="TreeGrafter"/>
</dbReference>
<keyword evidence="6 12" id="KW-1133">Transmembrane helix</keyword>
<evidence type="ECO:0000313" key="14">
    <source>
        <dbReference type="EMBL" id="KAK3608414.1"/>
    </source>
</evidence>
<evidence type="ECO:0000256" key="1">
    <source>
        <dbReference type="ARBA" id="ARBA00004651"/>
    </source>
</evidence>
<dbReference type="Pfam" id="PF08030">
    <property type="entry name" value="NAD_binding_6"/>
    <property type="match status" value="1"/>
</dbReference>
<protein>
    <recommendedName>
        <fullName evidence="13">FAD-binding FR-type domain-containing protein</fullName>
    </recommendedName>
</protein>